<accession>A0A6H9YYK2</accession>
<dbReference type="PANTHER" id="PTHR43248:SF29">
    <property type="entry name" value="TRIPEPTIDYL AMINOPEPTIDASE"/>
    <property type="match status" value="1"/>
</dbReference>
<dbReference type="AlphaFoldDB" id="A0A6H9YYK2"/>
<dbReference type="Proteomes" id="UP000468735">
    <property type="component" value="Unassembled WGS sequence"/>
</dbReference>
<reference evidence="5 6" key="1">
    <citation type="submission" date="2019-09" db="EMBL/GenBank/DDBJ databases">
        <title>Actinomadura physcomitrii sp. nov., a novel actinomycete isolated from moss [Physcomitrium sphaericum (Ludw) Fuernr].</title>
        <authorList>
            <person name="Zhuang X."/>
            <person name="Liu C."/>
        </authorList>
    </citation>
    <scope>NUCLEOTIDE SEQUENCE [LARGE SCALE GENOMIC DNA]</scope>
    <source>
        <strain evidence="5 6">HMC1</strain>
    </source>
</reference>
<proteinExistence type="inferred from homology"/>
<keyword evidence="6" id="KW-1185">Reference proteome</keyword>
<name>A0A6H9YYK2_9ACTN</name>
<dbReference type="InterPro" id="IPR051601">
    <property type="entry name" value="Serine_prot/Carboxylest_S33"/>
</dbReference>
<dbReference type="InterPro" id="IPR013595">
    <property type="entry name" value="Pept_S33_TAP-like_C"/>
</dbReference>
<comment type="similarity">
    <text evidence="1">Belongs to the peptidase S33 family.</text>
</comment>
<evidence type="ECO:0000259" key="4">
    <source>
        <dbReference type="Pfam" id="PF08386"/>
    </source>
</evidence>
<evidence type="ECO:0000256" key="3">
    <source>
        <dbReference type="ARBA" id="ARBA00022801"/>
    </source>
</evidence>
<gene>
    <name evidence="5" type="ORF">F8566_26195</name>
</gene>
<dbReference type="OrthoDB" id="3930934at2"/>
<dbReference type="PROSITE" id="PS51257">
    <property type="entry name" value="PROKAR_LIPOPROTEIN"/>
    <property type="match status" value="1"/>
</dbReference>
<dbReference type="SUPFAM" id="SSF53474">
    <property type="entry name" value="alpha/beta-Hydrolases"/>
    <property type="match status" value="1"/>
</dbReference>
<dbReference type="Gene3D" id="3.40.50.1820">
    <property type="entry name" value="alpha/beta hydrolase"/>
    <property type="match status" value="1"/>
</dbReference>
<feature type="domain" description="Peptidase S33 tripeptidyl aminopeptidase-like C-terminal" evidence="4">
    <location>
        <begin position="379"/>
        <end position="481"/>
    </location>
</feature>
<dbReference type="Pfam" id="PF08386">
    <property type="entry name" value="Abhydrolase_4"/>
    <property type="match status" value="1"/>
</dbReference>
<organism evidence="5 6">
    <name type="scientific">Actinomadura rudentiformis</name>
    <dbReference type="NCBI Taxonomy" id="359158"/>
    <lineage>
        <taxon>Bacteria</taxon>
        <taxon>Bacillati</taxon>
        <taxon>Actinomycetota</taxon>
        <taxon>Actinomycetes</taxon>
        <taxon>Streptosporangiales</taxon>
        <taxon>Thermomonosporaceae</taxon>
        <taxon>Actinomadura</taxon>
    </lineage>
</organism>
<sequence length="482" mass="51044">MVWRVSIPDTGAVSVVLVAAFGLVACGSDVQKNPALSWQACQKFECATVKVPLDYAKPDGETIELALIRAKATQPARRIGSLVFNFGGPGASGVDVFSRAAPAYKNLNTRYDLVSFDPRGVGKSSPVTCVDDTQMDRMAAMDGSPDNAAEERALISQLLSYDEGCKARSGKVLPHVGTINAARDLDMIRKALGDRRLHYFGISYGTELGANYAHQFPKQVGRAVLDGAVDTKVSTKNLSLQQAAAFQRALGNYGAACAAPCPLGKDVVASVQKLLTTLDAKPLPTSGERKLTQSLGTTGVLTALYSKQLWPLLTQGVTEARQGKGDILLALADLRIGRDETGHYNNLVAANTAISCADTTDRYTRAEVREALPRFRKASPIFGPSIAWGMLTCTGWPIKGDKAAKEVSAPGAAPIMVVGNTGDPATPYGWAPALTKELGGSATLVTLKGEGHGAYDTGDRCIQRTVDAYLLDGKQPAKKTCP</sequence>
<evidence type="ECO:0000256" key="2">
    <source>
        <dbReference type="ARBA" id="ARBA00022729"/>
    </source>
</evidence>
<evidence type="ECO:0000313" key="6">
    <source>
        <dbReference type="Proteomes" id="UP000468735"/>
    </source>
</evidence>
<dbReference type="EMBL" id="WBMT01000013">
    <property type="protein sequence ID" value="KAB2345467.1"/>
    <property type="molecule type" value="Genomic_DNA"/>
</dbReference>
<evidence type="ECO:0000313" key="5">
    <source>
        <dbReference type="EMBL" id="KAB2345467.1"/>
    </source>
</evidence>
<protein>
    <submittedName>
        <fullName evidence="5">Alpha/beta hydrolase</fullName>
    </submittedName>
</protein>
<dbReference type="GO" id="GO:0016787">
    <property type="term" value="F:hydrolase activity"/>
    <property type="evidence" value="ECO:0007669"/>
    <property type="project" value="UniProtKB-KW"/>
</dbReference>
<comment type="caution">
    <text evidence="5">The sequence shown here is derived from an EMBL/GenBank/DDBJ whole genome shotgun (WGS) entry which is preliminary data.</text>
</comment>
<keyword evidence="2" id="KW-0732">Signal</keyword>
<dbReference type="PANTHER" id="PTHR43248">
    <property type="entry name" value="2-SUCCINYL-6-HYDROXY-2,4-CYCLOHEXADIENE-1-CARBOXYLATE SYNTHASE"/>
    <property type="match status" value="1"/>
</dbReference>
<evidence type="ECO:0000256" key="1">
    <source>
        <dbReference type="ARBA" id="ARBA00010088"/>
    </source>
</evidence>
<keyword evidence="3 5" id="KW-0378">Hydrolase</keyword>
<dbReference type="InterPro" id="IPR029058">
    <property type="entry name" value="AB_hydrolase_fold"/>
</dbReference>